<sequence>MNLFGNRNRVQIAPGGRRLSKSERALQARIDAAYETVTGPVMYTPAGTPTGYAAAISDAYAQIPTGGHRVTVMNPKGGVGKTITAAAIAHHLAENRGEVVAVMDGNLHTGTLRRRLVAADAAPKWPMLELVEQIKVGTACPEWGWLGAWYDYVGRLRVFSNANADPSLVESMPGDDYRMVLDLLSRAAQVVVQDMGTSITGEAAQAALAGTDTLVLATDLTQDTLEMTVELVTALAGNPQTYSAEPTDYTALADGRYADLATSAIIVVGPSRDEDRDPVDLAPLLDWLRAACGAVVLVGRDQHLATGDLIDWAKVDPTVTLAHLEVTGHVAARFPNPPRAARVGDYPGLPRYGLDSPDQYDARNEAAGIEDTRFAADEGIWTP</sequence>
<dbReference type="RefSeq" id="WP_379156914.1">
    <property type="nucleotide sequence ID" value="NZ_JBHSRJ010000006.1"/>
</dbReference>
<dbReference type="InterPro" id="IPR002586">
    <property type="entry name" value="CobQ/CobB/MinD/ParA_Nub-bd_dom"/>
</dbReference>
<dbReference type="SUPFAM" id="SSF52540">
    <property type="entry name" value="P-loop containing nucleoside triphosphate hydrolases"/>
    <property type="match status" value="1"/>
</dbReference>
<protein>
    <recommendedName>
        <fullName evidence="1">CobQ/CobB/MinD/ParA nucleotide binding domain-containing protein</fullName>
    </recommendedName>
</protein>
<name>A0ABW1LM67_9ACTN</name>
<feature type="domain" description="CobQ/CobB/MinD/ParA nucleotide binding" evidence="1">
    <location>
        <begin position="70"/>
        <end position="104"/>
    </location>
</feature>
<evidence type="ECO:0000313" key="2">
    <source>
        <dbReference type="EMBL" id="MFC6044824.1"/>
    </source>
</evidence>
<keyword evidence="3" id="KW-1185">Reference proteome</keyword>
<accession>A0ABW1LM67</accession>
<dbReference type="InterPro" id="IPR027417">
    <property type="entry name" value="P-loop_NTPase"/>
</dbReference>
<gene>
    <name evidence="2" type="ORF">ACFPYL_17170</name>
</gene>
<proteinExistence type="predicted"/>
<dbReference type="PANTHER" id="PTHR43384">
    <property type="entry name" value="SEPTUM SITE-DETERMINING PROTEIN MIND HOMOLOG, CHLOROPLASTIC-RELATED"/>
    <property type="match status" value="1"/>
</dbReference>
<dbReference type="PANTHER" id="PTHR43384:SF14">
    <property type="entry name" value="ESX-1 SECRETION-ASSOCIATED PROTEIN ESPI"/>
    <property type="match status" value="1"/>
</dbReference>
<dbReference type="Pfam" id="PF01656">
    <property type="entry name" value="CbiA"/>
    <property type="match status" value="1"/>
</dbReference>
<dbReference type="InterPro" id="IPR050625">
    <property type="entry name" value="ParA/MinD_ATPase"/>
</dbReference>
<dbReference type="Gene3D" id="3.40.50.300">
    <property type="entry name" value="P-loop containing nucleotide triphosphate hydrolases"/>
    <property type="match status" value="1"/>
</dbReference>
<reference evidence="3" key="1">
    <citation type="journal article" date="2019" name="Int. J. Syst. Evol. Microbiol.">
        <title>The Global Catalogue of Microorganisms (GCM) 10K type strain sequencing project: providing services to taxonomists for standard genome sequencing and annotation.</title>
        <authorList>
            <consortium name="The Broad Institute Genomics Platform"/>
            <consortium name="The Broad Institute Genome Sequencing Center for Infectious Disease"/>
            <person name="Wu L."/>
            <person name="Ma J."/>
        </authorList>
    </citation>
    <scope>NUCLEOTIDE SEQUENCE [LARGE SCALE GENOMIC DNA]</scope>
    <source>
        <strain evidence="3">CCUG 54522</strain>
    </source>
</reference>
<organism evidence="2 3">
    <name type="scientific">Nocardioides hankookensis</name>
    <dbReference type="NCBI Taxonomy" id="443157"/>
    <lineage>
        <taxon>Bacteria</taxon>
        <taxon>Bacillati</taxon>
        <taxon>Actinomycetota</taxon>
        <taxon>Actinomycetes</taxon>
        <taxon>Propionibacteriales</taxon>
        <taxon>Nocardioidaceae</taxon>
        <taxon>Nocardioides</taxon>
    </lineage>
</organism>
<evidence type="ECO:0000259" key="1">
    <source>
        <dbReference type="Pfam" id="PF01656"/>
    </source>
</evidence>
<comment type="caution">
    <text evidence="2">The sequence shown here is derived from an EMBL/GenBank/DDBJ whole genome shotgun (WGS) entry which is preliminary data.</text>
</comment>
<dbReference type="EMBL" id="JBHSRJ010000006">
    <property type="protein sequence ID" value="MFC6044824.1"/>
    <property type="molecule type" value="Genomic_DNA"/>
</dbReference>
<evidence type="ECO:0000313" key="3">
    <source>
        <dbReference type="Proteomes" id="UP001596135"/>
    </source>
</evidence>
<dbReference type="Proteomes" id="UP001596135">
    <property type="component" value="Unassembled WGS sequence"/>
</dbReference>